<feature type="compositionally biased region" description="Basic and acidic residues" evidence="1">
    <location>
        <begin position="22"/>
        <end position="34"/>
    </location>
</feature>
<proteinExistence type="predicted"/>
<reference evidence="2" key="1">
    <citation type="submission" date="2020-02" db="EMBL/GenBank/DDBJ databases">
        <authorList>
            <person name="Meier V. D."/>
        </authorList>
    </citation>
    <scope>NUCLEOTIDE SEQUENCE</scope>
    <source>
        <strain evidence="2">AVDCRST_MAG32</strain>
    </source>
</reference>
<protein>
    <submittedName>
        <fullName evidence="2">Uncharacterized protein</fullName>
    </submittedName>
</protein>
<feature type="compositionally biased region" description="Basic and acidic residues" evidence="1">
    <location>
        <begin position="163"/>
        <end position="175"/>
    </location>
</feature>
<dbReference type="AlphaFoldDB" id="A0A6J4NQV2"/>
<organism evidence="2">
    <name type="scientific">uncultured Nocardioides sp</name>
    <dbReference type="NCBI Taxonomy" id="198441"/>
    <lineage>
        <taxon>Bacteria</taxon>
        <taxon>Bacillati</taxon>
        <taxon>Actinomycetota</taxon>
        <taxon>Actinomycetes</taxon>
        <taxon>Propionibacteriales</taxon>
        <taxon>Nocardioidaceae</taxon>
        <taxon>Nocardioides</taxon>
        <taxon>environmental samples</taxon>
    </lineage>
</organism>
<feature type="compositionally biased region" description="Basic and acidic residues" evidence="1">
    <location>
        <begin position="105"/>
        <end position="120"/>
    </location>
</feature>
<name>A0A6J4NQV2_9ACTN</name>
<feature type="compositionally biased region" description="Basic and acidic residues" evidence="1">
    <location>
        <begin position="46"/>
        <end position="55"/>
    </location>
</feature>
<feature type="non-terminal residue" evidence="2">
    <location>
        <position position="175"/>
    </location>
</feature>
<feature type="region of interest" description="Disordered" evidence="1">
    <location>
        <begin position="46"/>
        <end position="175"/>
    </location>
</feature>
<feature type="region of interest" description="Disordered" evidence="1">
    <location>
        <begin position="1"/>
        <end position="34"/>
    </location>
</feature>
<evidence type="ECO:0000313" key="2">
    <source>
        <dbReference type="EMBL" id="CAA9394774.1"/>
    </source>
</evidence>
<feature type="compositionally biased region" description="Low complexity" evidence="1">
    <location>
        <begin position="56"/>
        <end position="69"/>
    </location>
</feature>
<gene>
    <name evidence="2" type="ORF">AVDCRST_MAG32-2564</name>
</gene>
<feature type="non-terminal residue" evidence="2">
    <location>
        <position position="1"/>
    </location>
</feature>
<sequence length="175" mass="19234">HRDRVQQRAERHQRLQAGPRGRGGDLRPAVDPHLLRARREVDAVRAARRPERLADRAGGALRAGPDPLARPVDMDHEAGARRGPGVPGAPRRPRRVVQAGPGAVEGHRAGRRQVDGRAEVGRLQPDPRLPRRVGVRHCHQDPPQPRNGACHRDGPARQPRPGGRPEREGHLGPQV</sequence>
<feature type="compositionally biased region" description="Basic and acidic residues" evidence="1">
    <location>
        <begin position="1"/>
        <end position="13"/>
    </location>
</feature>
<dbReference type="EMBL" id="CADCUM010000099">
    <property type="protein sequence ID" value="CAA9394774.1"/>
    <property type="molecule type" value="Genomic_DNA"/>
</dbReference>
<evidence type="ECO:0000256" key="1">
    <source>
        <dbReference type="SAM" id="MobiDB-lite"/>
    </source>
</evidence>
<accession>A0A6J4NQV2</accession>